<sequence>MTDDEDRAAMEYAAFLSDLLLQEGAALLFSLPSTLIFTQQIHPVESMYRGEYGARVIATAAIILGQSQNTIEGHDRTEVLSCIEVMLGLLSPALEV</sequence>
<proteinExistence type="predicted"/>
<dbReference type="AlphaFoldDB" id="A0A8J8CEK6"/>
<name>A0A8J8CEK6_9ARCH</name>
<comment type="caution">
    <text evidence="1">The sequence shown here is derived from an EMBL/GenBank/DDBJ whole genome shotgun (WGS) entry which is preliminary data.</text>
</comment>
<gene>
    <name evidence="1" type="ORF">KIY12_08335</name>
</gene>
<dbReference type="EMBL" id="JAHEAC010000090">
    <property type="protein sequence ID" value="MBX8644712.1"/>
    <property type="molecule type" value="Genomic_DNA"/>
</dbReference>
<evidence type="ECO:0000313" key="2">
    <source>
        <dbReference type="Proteomes" id="UP000750197"/>
    </source>
</evidence>
<dbReference type="Proteomes" id="UP000750197">
    <property type="component" value="Unassembled WGS sequence"/>
</dbReference>
<evidence type="ECO:0000313" key="1">
    <source>
        <dbReference type="EMBL" id="MBX8644712.1"/>
    </source>
</evidence>
<accession>A0A8J8CEK6</accession>
<reference evidence="1" key="1">
    <citation type="submission" date="2021-05" db="EMBL/GenBank/DDBJ databases">
        <title>Genomic insights into ecological role and evolution of a novel Thermoplasmata order Candidatus Sysuiplasmatales.</title>
        <authorList>
            <person name="Yuan Y."/>
        </authorList>
    </citation>
    <scope>NUCLEOTIDE SEQUENCE</scope>
    <source>
        <strain evidence="1">TUT19-bin139</strain>
    </source>
</reference>
<organism evidence="1 2">
    <name type="scientific">Candidatus Sysuiplasma superficiale</name>
    <dbReference type="NCBI Taxonomy" id="2823368"/>
    <lineage>
        <taxon>Archaea</taxon>
        <taxon>Methanobacteriati</taxon>
        <taxon>Thermoplasmatota</taxon>
        <taxon>Thermoplasmata</taxon>
        <taxon>Candidatus Sysuiplasmatales</taxon>
        <taxon>Candidatus Sysuiplasmataceae</taxon>
        <taxon>Candidatus Sysuiplasma</taxon>
    </lineage>
</organism>
<protein>
    <submittedName>
        <fullName evidence="1">Uncharacterized protein</fullName>
    </submittedName>
</protein>